<comment type="caution">
    <text evidence="2">The sequence shown here is derived from an EMBL/GenBank/DDBJ whole genome shotgun (WGS) entry which is preliminary data.</text>
</comment>
<evidence type="ECO:0008006" key="4">
    <source>
        <dbReference type="Google" id="ProtNLM"/>
    </source>
</evidence>
<organism evidence="2 3">
    <name type="scientific">Candidatus Zambryskibacteria bacterium CG10_big_fil_rev_8_21_14_0_10_42_12</name>
    <dbReference type="NCBI Taxonomy" id="1975115"/>
    <lineage>
        <taxon>Bacteria</taxon>
        <taxon>Candidatus Zambryskiibacteriota</taxon>
    </lineage>
</organism>
<feature type="transmembrane region" description="Helical" evidence="1">
    <location>
        <begin position="193"/>
        <end position="214"/>
    </location>
</feature>
<dbReference type="EMBL" id="PCXL01000008">
    <property type="protein sequence ID" value="PIR38813.1"/>
    <property type="molecule type" value="Genomic_DNA"/>
</dbReference>
<dbReference type="Proteomes" id="UP000231333">
    <property type="component" value="Unassembled WGS sequence"/>
</dbReference>
<dbReference type="InterPro" id="IPR045275">
    <property type="entry name" value="MscS_archaea/bacteria_type"/>
</dbReference>
<gene>
    <name evidence="2" type="ORF">COV34_00640</name>
</gene>
<sequence>MVLQTWGDVLTASFQDLWRAVLVFVPNLVIALIIVLLGWAIGALIGRIIAQVVRSIKLDAALQSAGIDALLRRGNVSLDSGAFLGGLVKWFIIIVFLVAAFDVLKLNQVNIFLQQVVLLYLPQVIVAVLILLVGGVVGDFMSRVVSASAKTASVSSANFLGTVTRWAVWIFAILIALSQLGIATAFIQTLFTGFVIALALGLGLAFGLGGQDAAKDVIEKARRDLSSGRGE</sequence>
<keyword evidence="1" id="KW-0472">Membrane</keyword>
<dbReference type="PANTHER" id="PTHR30221:SF1">
    <property type="entry name" value="SMALL-CONDUCTANCE MECHANOSENSITIVE CHANNEL"/>
    <property type="match status" value="1"/>
</dbReference>
<keyword evidence="1" id="KW-0812">Transmembrane</keyword>
<dbReference type="InterPro" id="IPR008910">
    <property type="entry name" value="MSC_TM_helix"/>
</dbReference>
<feature type="transmembrane region" description="Helical" evidence="1">
    <location>
        <begin position="20"/>
        <end position="45"/>
    </location>
</feature>
<name>A0A2H0QX23_9BACT</name>
<dbReference type="PANTHER" id="PTHR30221">
    <property type="entry name" value="SMALL-CONDUCTANCE MECHANOSENSITIVE CHANNEL"/>
    <property type="match status" value="1"/>
</dbReference>
<keyword evidence="1" id="KW-1133">Transmembrane helix</keyword>
<feature type="transmembrane region" description="Helical" evidence="1">
    <location>
        <begin position="82"/>
        <end position="104"/>
    </location>
</feature>
<evidence type="ECO:0000313" key="3">
    <source>
        <dbReference type="Proteomes" id="UP000231333"/>
    </source>
</evidence>
<dbReference type="Gene3D" id="1.10.287.1260">
    <property type="match status" value="2"/>
</dbReference>
<dbReference type="AlphaFoldDB" id="A0A2H0QX23"/>
<feature type="transmembrane region" description="Helical" evidence="1">
    <location>
        <begin position="124"/>
        <end position="145"/>
    </location>
</feature>
<evidence type="ECO:0000256" key="1">
    <source>
        <dbReference type="SAM" id="Phobius"/>
    </source>
</evidence>
<dbReference type="GO" id="GO:0008381">
    <property type="term" value="F:mechanosensitive monoatomic ion channel activity"/>
    <property type="evidence" value="ECO:0007669"/>
    <property type="project" value="InterPro"/>
</dbReference>
<dbReference type="Pfam" id="PF05552">
    <property type="entry name" value="MS_channel_1st_1"/>
    <property type="match status" value="2"/>
</dbReference>
<feature type="transmembrane region" description="Helical" evidence="1">
    <location>
        <begin position="166"/>
        <end position="187"/>
    </location>
</feature>
<accession>A0A2H0QX23</accession>
<reference evidence="2 3" key="1">
    <citation type="submission" date="2017-09" db="EMBL/GenBank/DDBJ databases">
        <title>Depth-based differentiation of microbial function through sediment-hosted aquifers and enrichment of novel symbionts in the deep terrestrial subsurface.</title>
        <authorList>
            <person name="Probst A.J."/>
            <person name="Ladd B."/>
            <person name="Jarett J.K."/>
            <person name="Geller-Mcgrath D.E."/>
            <person name="Sieber C.M."/>
            <person name="Emerson J.B."/>
            <person name="Anantharaman K."/>
            <person name="Thomas B.C."/>
            <person name="Malmstrom R."/>
            <person name="Stieglmeier M."/>
            <person name="Klingl A."/>
            <person name="Woyke T."/>
            <person name="Ryan C.M."/>
            <person name="Banfield J.F."/>
        </authorList>
    </citation>
    <scope>NUCLEOTIDE SEQUENCE [LARGE SCALE GENOMIC DNA]</scope>
    <source>
        <strain evidence="2">CG10_big_fil_rev_8_21_14_0_10_42_12</strain>
    </source>
</reference>
<evidence type="ECO:0000313" key="2">
    <source>
        <dbReference type="EMBL" id="PIR38813.1"/>
    </source>
</evidence>
<protein>
    <recommendedName>
        <fullName evidence="4">Small-conductance mechanosensitive ion channel</fullName>
    </recommendedName>
</protein>
<proteinExistence type="predicted"/>